<evidence type="ECO:0000313" key="7">
    <source>
        <dbReference type="EMBL" id="MBS9523497.1"/>
    </source>
</evidence>
<gene>
    <name evidence="7" type="ORF">KI659_05630</name>
</gene>
<evidence type="ECO:0000259" key="4">
    <source>
        <dbReference type="Pfam" id="PF14870"/>
    </source>
</evidence>
<dbReference type="AlphaFoldDB" id="A0AAP2CKJ1"/>
<keyword evidence="8" id="KW-1185">Reference proteome</keyword>
<proteinExistence type="predicted"/>
<dbReference type="Pfam" id="PF14870">
    <property type="entry name" value="PSII_BNR"/>
    <property type="match status" value="3"/>
</dbReference>
<evidence type="ECO:0000313" key="8">
    <source>
        <dbReference type="Proteomes" id="UP001319104"/>
    </source>
</evidence>
<dbReference type="SUPFAM" id="SSF110296">
    <property type="entry name" value="Oligoxyloglucan reducing end-specific cellobiohydrolase"/>
    <property type="match status" value="3"/>
</dbReference>
<reference evidence="7 8" key="1">
    <citation type="submission" date="2021-05" db="EMBL/GenBank/DDBJ databases">
        <authorList>
            <person name="Zhang Z.D."/>
            <person name="Osman G."/>
        </authorList>
    </citation>
    <scope>NUCLEOTIDE SEQUENCE [LARGE SCALE GENOMIC DNA]</scope>
    <source>
        <strain evidence="7 8">KCTC 32217</strain>
    </source>
</reference>
<feature type="signal peptide" evidence="3">
    <location>
        <begin position="1"/>
        <end position="19"/>
    </location>
</feature>
<keyword evidence="1" id="KW-0602">Photosynthesis</keyword>
<dbReference type="Proteomes" id="UP001319104">
    <property type="component" value="Unassembled WGS sequence"/>
</dbReference>
<evidence type="ECO:0000256" key="3">
    <source>
        <dbReference type="SAM" id="SignalP"/>
    </source>
</evidence>
<dbReference type="InterPro" id="IPR015943">
    <property type="entry name" value="WD40/YVTN_repeat-like_dom_sf"/>
</dbReference>
<dbReference type="GO" id="GO:0015979">
    <property type="term" value="P:photosynthesis"/>
    <property type="evidence" value="ECO:0007669"/>
    <property type="project" value="UniProtKB-KW"/>
</dbReference>
<dbReference type="PANTHER" id="PTHR47199:SF2">
    <property type="entry name" value="PHOTOSYSTEM II STABILITY_ASSEMBLY FACTOR HCF136, CHLOROPLASTIC"/>
    <property type="match status" value="1"/>
</dbReference>
<dbReference type="PANTHER" id="PTHR47199">
    <property type="entry name" value="PHOTOSYSTEM II STABILITY/ASSEMBLY FACTOR HCF136, CHLOROPLASTIC"/>
    <property type="match status" value="1"/>
</dbReference>
<feature type="domain" description="Secretion system C-terminal sorting" evidence="5">
    <location>
        <begin position="861"/>
        <end position="932"/>
    </location>
</feature>
<evidence type="ECO:0000256" key="2">
    <source>
        <dbReference type="ARBA" id="ARBA00023276"/>
    </source>
</evidence>
<dbReference type="InterPro" id="IPR026444">
    <property type="entry name" value="Secre_tail"/>
</dbReference>
<accession>A0AAP2CKJ1</accession>
<dbReference type="InterPro" id="IPR045829">
    <property type="entry name" value="PKD_6"/>
</dbReference>
<keyword evidence="3" id="KW-0732">Signal</keyword>
<organism evidence="7 8">
    <name type="scientific">Litoribacter ruber</name>
    <dbReference type="NCBI Taxonomy" id="702568"/>
    <lineage>
        <taxon>Bacteria</taxon>
        <taxon>Pseudomonadati</taxon>
        <taxon>Bacteroidota</taxon>
        <taxon>Cytophagia</taxon>
        <taxon>Cytophagales</taxon>
        <taxon>Cyclobacteriaceae</taxon>
        <taxon>Litoribacter</taxon>
    </lineage>
</organism>
<dbReference type="Gene3D" id="2.60.40.10">
    <property type="entry name" value="Immunoglobulins"/>
    <property type="match status" value="1"/>
</dbReference>
<dbReference type="EMBL" id="JAHCMY010000002">
    <property type="protein sequence ID" value="MBS9523497.1"/>
    <property type="molecule type" value="Genomic_DNA"/>
</dbReference>
<feature type="domain" description="PKD-like" evidence="6">
    <location>
        <begin position="595"/>
        <end position="673"/>
    </location>
</feature>
<dbReference type="Pfam" id="PF18962">
    <property type="entry name" value="Por_Secre_tail"/>
    <property type="match status" value="1"/>
</dbReference>
<keyword evidence="2" id="KW-0604">Photosystem II</keyword>
<dbReference type="RefSeq" id="WP_213944386.1">
    <property type="nucleotide sequence ID" value="NZ_JAHCMY010000002.1"/>
</dbReference>
<dbReference type="Gene3D" id="2.130.10.10">
    <property type="entry name" value="YVTN repeat-like/Quinoprotein amine dehydrogenase"/>
    <property type="match status" value="3"/>
</dbReference>
<feature type="chain" id="PRO_5042934815" evidence="3">
    <location>
        <begin position="20"/>
        <end position="933"/>
    </location>
</feature>
<feature type="domain" description="Photosynthesis system II assembly factor Ycf48/Hcf136-like" evidence="4">
    <location>
        <begin position="392"/>
        <end position="516"/>
    </location>
</feature>
<feature type="domain" description="PKD-like" evidence="6">
    <location>
        <begin position="764"/>
        <end position="840"/>
    </location>
</feature>
<dbReference type="NCBIfam" id="TIGR04183">
    <property type="entry name" value="Por_Secre_tail"/>
    <property type="match status" value="1"/>
</dbReference>
<dbReference type="GO" id="GO:0009523">
    <property type="term" value="C:photosystem II"/>
    <property type="evidence" value="ECO:0007669"/>
    <property type="project" value="UniProtKB-KW"/>
</dbReference>
<feature type="domain" description="Photosynthesis system II assembly factor Ycf48/Hcf136-like" evidence="4">
    <location>
        <begin position="61"/>
        <end position="149"/>
    </location>
</feature>
<feature type="domain" description="PKD-like" evidence="6">
    <location>
        <begin position="682"/>
        <end position="754"/>
    </location>
</feature>
<evidence type="ECO:0000256" key="1">
    <source>
        <dbReference type="ARBA" id="ARBA00022531"/>
    </source>
</evidence>
<comment type="caution">
    <text evidence="7">The sequence shown here is derived from an EMBL/GenBank/DDBJ whole genome shotgun (WGS) entry which is preliminary data.</text>
</comment>
<name>A0AAP2CKJ1_9BACT</name>
<dbReference type="InterPro" id="IPR013783">
    <property type="entry name" value="Ig-like_fold"/>
</dbReference>
<evidence type="ECO:0000259" key="5">
    <source>
        <dbReference type="Pfam" id="PF18962"/>
    </source>
</evidence>
<dbReference type="InterPro" id="IPR028203">
    <property type="entry name" value="PSII_CF48-like_dom"/>
</dbReference>
<sequence length="933" mass="101856">MKKLYLLLVFCFCINLAFSQTWRRVSHWGNDYNAIHWVNEEVGFIAGKNIILKSIDGGLSWVEQEPPHRTSMLGVSFFNSNIGMMVGLEGKIFRTTDGGDNWTLSDLPSQETFTNLHYFSENEVLVAGKNGRMFHSPDGGNSWNQVSVATNADLNSLHFVDNSLGFSSTSNAEILKTIDGGQNWKVINTGFDSNLKDIYFVNDTLGYTAGTSATILKSIDGGENWTFINSGVDTDYTKVAFSRVNPNIGLFAGNDGYLMRTTNAGLTLAAVNSRTPQTINDLKFRFNTNTVFAVSNSGTLTSSTNSGGGWAIRLSGNRNDYNATHFKSENHGYIIGENGLVLSTNNGGTSLANRSRPISVSFLSLYFTTNTLGYIGGQNGIILKTTNSGGGWTALNAGTNRDIFGLYFFNNNEGYAIGSRGFISKTENGGVNWTTIDPGNKDIKYNDIKFFNDKVGLIIGENGFLSKTVNNEKWEQISFPAIEYLTSIEILDENAAIITGHNGGLWKTSDQGDTWSKISTPYSIHFNDASFLDEQVGFIAGDKGHIIKTADGGQNWEKIHTGTYQNFTGISFGDLSTGYAVGEAGTFYKYSCLVPESPVVIFGENNICVSQQAYSIQGTSEPGVTYEWRVDGGTILEGQGGTRIVVRWDSPGRHAVMVRGQNNCGNSATRAMEIAVSSEPGQVSEIIGNGSVCINSFETYEVDSLIGTEYYWETNGGIIREGQGTGKITVEWTNLNDYNLKVSPVNPCGAGSTVSKAIKINREPDMPGEIKGAAMTGLGMEEEYEIAAIADMSYQWQVDGPGQILSGQGTPKIKVKWSEEGDFTLSVIPTNSCGTGEAREKSVNVDFITSTERTQDLHWKMYPNPSNGSVNLDLNGISDPRKIEVISSTGKIVREIYLTSPQQLIELQNLPKGLFTIRVIGRTQDYIKKLVVN</sequence>
<feature type="domain" description="Photosynthesis system II assembly factor Ycf48/Hcf136-like" evidence="4">
    <location>
        <begin position="183"/>
        <end position="311"/>
    </location>
</feature>
<dbReference type="Pfam" id="PF19408">
    <property type="entry name" value="PKD_6"/>
    <property type="match status" value="3"/>
</dbReference>
<evidence type="ECO:0000259" key="6">
    <source>
        <dbReference type="Pfam" id="PF19408"/>
    </source>
</evidence>
<protein>
    <submittedName>
        <fullName evidence="7">T9SS type A sorting domain-containing protein</fullName>
    </submittedName>
</protein>